<dbReference type="GO" id="GO:0046872">
    <property type="term" value="F:metal ion binding"/>
    <property type="evidence" value="ECO:0007669"/>
    <property type="project" value="UniProtKB-KW"/>
</dbReference>
<dbReference type="STRING" id="706570.PT85_07995"/>
<gene>
    <name evidence="8" type="primary">msrQ</name>
    <name evidence="10" type="ORF">PT85_07995</name>
    <name evidence="11" type="ORF">SAMN05421672_11788</name>
</gene>
<evidence type="ECO:0000256" key="4">
    <source>
        <dbReference type="ARBA" id="ARBA00022692"/>
    </source>
</evidence>
<keyword evidence="4 8" id="KW-0812">Transmembrane</keyword>
<dbReference type="Proteomes" id="UP000030980">
    <property type="component" value="Unassembled WGS sequence"/>
</dbReference>
<dbReference type="Pfam" id="PF01794">
    <property type="entry name" value="Ferric_reduct"/>
    <property type="match status" value="1"/>
</dbReference>
<dbReference type="GO" id="GO:0009055">
    <property type="term" value="F:electron transfer activity"/>
    <property type="evidence" value="ECO:0007669"/>
    <property type="project" value="UniProtKB-UniRule"/>
</dbReference>
<keyword evidence="8" id="KW-0288">FMN</keyword>
<dbReference type="AlphaFoldDB" id="A0A0B3BWA5"/>
<dbReference type="GO" id="GO:0005886">
    <property type="term" value="C:plasma membrane"/>
    <property type="evidence" value="ECO:0007669"/>
    <property type="project" value="UniProtKB-SubCell"/>
</dbReference>
<evidence type="ECO:0000313" key="12">
    <source>
        <dbReference type="Proteomes" id="UP000030980"/>
    </source>
</evidence>
<dbReference type="RefSeq" id="WP_039560916.1">
    <property type="nucleotide sequence ID" value="NZ_FMUP01000006.1"/>
</dbReference>
<feature type="transmembrane region" description="Helical" evidence="8">
    <location>
        <begin position="167"/>
        <end position="184"/>
    </location>
</feature>
<keyword evidence="6 8" id="KW-0408">Iron</keyword>
<dbReference type="NCBIfam" id="NF003831">
    <property type="entry name" value="PRK05419.1-2"/>
    <property type="match status" value="1"/>
</dbReference>
<dbReference type="EMBL" id="FTMC01000017">
    <property type="protein sequence ID" value="SIR23865.1"/>
    <property type="molecule type" value="Genomic_DNA"/>
</dbReference>
<accession>A0A0B3BWA5</accession>
<evidence type="ECO:0000259" key="9">
    <source>
        <dbReference type="Pfam" id="PF01794"/>
    </source>
</evidence>
<evidence type="ECO:0000256" key="8">
    <source>
        <dbReference type="HAMAP-Rule" id="MF_01207"/>
    </source>
</evidence>
<dbReference type="PANTHER" id="PTHR36964:SF1">
    <property type="entry name" value="PROTEIN-METHIONINE-SULFOXIDE REDUCTASE HEME-BINDING SUBUNIT MSRQ"/>
    <property type="match status" value="1"/>
</dbReference>
<feature type="transmembrane region" description="Helical" evidence="8">
    <location>
        <begin position="144"/>
        <end position="161"/>
    </location>
</feature>
<dbReference type="EMBL" id="JTAK01000003">
    <property type="protein sequence ID" value="KHO64974.1"/>
    <property type="molecule type" value="Genomic_DNA"/>
</dbReference>
<dbReference type="InterPro" id="IPR013130">
    <property type="entry name" value="Fe3_Rdtase_TM_dom"/>
</dbReference>
<organism evidence="10 12">
    <name type="scientific">Pseudomonas flexibilis</name>
    <dbReference type="NCBI Taxonomy" id="706570"/>
    <lineage>
        <taxon>Bacteria</taxon>
        <taxon>Pseudomonadati</taxon>
        <taxon>Pseudomonadota</taxon>
        <taxon>Gammaproteobacteria</taxon>
        <taxon>Pseudomonadales</taxon>
        <taxon>Pseudomonadaceae</taxon>
        <taxon>Pseudomonas</taxon>
    </lineage>
</organism>
<evidence type="ECO:0000256" key="6">
    <source>
        <dbReference type="ARBA" id="ARBA00023004"/>
    </source>
</evidence>
<evidence type="ECO:0000256" key="1">
    <source>
        <dbReference type="ARBA" id="ARBA00004141"/>
    </source>
</evidence>
<comment type="cofactor">
    <cofactor evidence="8">
        <name>heme b</name>
        <dbReference type="ChEBI" id="CHEBI:60344"/>
    </cofactor>
    <text evidence="8">Binds 1 heme b (iron(II)-protoporphyrin IX) group per subunit.</text>
</comment>
<dbReference type="OrthoDB" id="9788328at2"/>
<comment type="function">
    <text evidence="8">Part of the MsrPQ system that repairs oxidized periplasmic proteins containing methionine sulfoxide residues (Met-O), using respiratory chain electrons. Thus protects these proteins from oxidative-stress damage caused by reactive species of oxygen and chlorine generated by the host defense mechanisms. MsrPQ is essential for the maintenance of envelope integrity under bleach stress, rescuing a wide series of structurally unrelated periplasmic proteins from methionine oxidation. MsrQ provides electrons for reduction to the reductase catalytic subunit MsrP, using the quinone pool of the respiratory chain.</text>
</comment>
<keyword evidence="8" id="KW-0249">Electron transport</keyword>
<reference evidence="11 13" key="2">
    <citation type="submission" date="2017-01" db="EMBL/GenBank/DDBJ databases">
        <authorList>
            <person name="Mah S.A."/>
            <person name="Swanson W.J."/>
            <person name="Moy G.W."/>
            <person name="Vacquier V.D."/>
        </authorList>
    </citation>
    <scope>NUCLEOTIDE SEQUENCE [LARGE SCALE GENOMIC DNA]</scope>
    <source>
        <strain evidence="11 13">ATCC 29606</strain>
    </source>
</reference>
<comment type="subcellular location">
    <subcellularLocation>
        <location evidence="8">Cell membrane</location>
        <topology evidence="8">Multi-pass membrane protein</topology>
    </subcellularLocation>
    <subcellularLocation>
        <location evidence="1">Membrane</location>
        <topology evidence="1">Multi-pass membrane protein</topology>
    </subcellularLocation>
</comment>
<comment type="similarity">
    <text evidence="8">Belongs to the MsrQ family.</text>
</comment>
<dbReference type="GO" id="GO:0030091">
    <property type="term" value="P:protein repair"/>
    <property type="evidence" value="ECO:0007669"/>
    <property type="project" value="UniProtKB-UniRule"/>
</dbReference>
<dbReference type="HAMAP" id="MF_01207">
    <property type="entry name" value="MsrQ"/>
    <property type="match status" value="1"/>
</dbReference>
<keyword evidence="3 8" id="KW-0349">Heme</keyword>
<evidence type="ECO:0000256" key="3">
    <source>
        <dbReference type="ARBA" id="ARBA00022617"/>
    </source>
</evidence>
<keyword evidence="8" id="KW-0479">Metal-binding</keyword>
<evidence type="ECO:0000313" key="13">
    <source>
        <dbReference type="Proteomes" id="UP000186079"/>
    </source>
</evidence>
<dbReference type="Proteomes" id="UP000186079">
    <property type="component" value="Unassembled WGS sequence"/>
</dbReference>
<dbReference type="PANTHER" id="PTHR36964">
    <property type="entry name" value="PROTEIN-METHIONINE-SULFOXIDE REDUCTASE HEME-BINDING SUBUNIT MSRQ"/>
    <property type="match status" value="1"/>
</dbReference>
<evidence type="ECO:0000313" key="10">
    <source>
        <dbReference type="EMBL" id="KHO64974.1"/>
    </source>
</evidence>
<dbReference type="InterPro" id="IPR022837">
    <property type="entry name" value="MsrQ-like"/>
</dbReference>
<feature type="transmembrane region" description="Helical" evidence="8">
    <location>
        <begin position="75"/>
        <end position="99"/>
    </location>
</feature>
<name>A0A0B3BWA5_9PSED</name>
<dbReference type="GO" id="GO:0016679">
    <property type="term" value="F:oxidoreductase activity, acting on diphenols and related substances as donors"/>
    <property type="evidence" value="ECO:0007669"/>
    <property type="project" value="TreeGrafter"/>
</dbReference>
<keyword evidence="8" id="KW-1003">Cell membrane</keyword>
<evidence type="ECO:0000313" key="11">
    <source>
        <dbReference type="EMBL" id="SIR23865.1"/>
    </source>
</evidence>
<evidence type="ECO:0000256" key="7">
    <source>
        <dbReference type="ARBA" id="ARBA00023136"/>
    </source>
</evidence>
<keyword evidence="5 8" id="KW-1133">Transmembrane helix</keyword>
<comment type="subunit">
    <text evidence="8">Heterodimer of a catalytic subunit (MsrP) and a heme-binding subunit (MsrQ).</text>
</comment>
<keyword evidence="8" id="KW-0285">Flavoprotein</keyword>
<evidence type="ECO:0000256" key="5">
    <source>
        <dbReference type="ARBA" id="ARBA00022989"/>
    </source>
</evidence>
<reference evidence="10 12" key="1">
    <citation type="submission" date="2014-11" db="EMBL/GenBank/DDBJ databases">
        <title>Genome sequence of Pseudomonas tuomuerensis JCM 14085.</title>
        <authorList>
            <person name="Shin S.-K."/>
            <person name="Yi H."/>
        </authorList>
    </citation>
    <scope>NUCLEOTIDE SEQUENCE [LARGE SCALE GENOMIC DNA]</scope>
    <source>
        <strain evidence="10 12">JCM 14085</strain>
    </source>
</reference>
<evidence type="ECO:0000256" key="2">
    <source>
        <dbReference type="ARBA" id="ARBA00022448"/>
    </source>
</evidence>
<feature type="transmembrane region" description="Helical" evidence="8">
    <location>
        <begin position="43"/>
        <end position="63"/>
    </location>
</feature>
<dbReference type="GO" id="GO:0020037">
    <property type="term" value="F:heme binding"/>
    <property type="evidence" value="ECO:0007669"/>
    <property type="project" value="UniProtKB-UniRule"/>
</dbReference>
<keyword evidence="12" id="KW-1185">Reference proteome</keyword>
<protein>
    <recommendedName>
        <fullName evidence="8">Protein-methionine-sulfoxide reductase heme-binding subunit MsrQ</fullName>
    </recommendedName>
    <alternativeName>
        <fullName evidence="8">Flavocytochrome MsrQ</fullName>
    </alternativeName>
</protein>
<proteinExistence type="inferred from homology"/>
<feature type="transmembrane region" description="Helical" evidence="8">
    <location>
        <begin position="111"/>
        <end position="132"/>
    </location>
</feature>
<comment type="cofactor">
    <cofactor evidence="8">
        <name>FMN</name>
        <dbReference type="ChEBI" id="CHEBI:58210"/>
    </cofactor>
    <text evidence="8">Binds 1 FMN per subunit.</text>
</comment>
<keyword evidence="2 8" id="KW-0813">Transport</keyword>
<feature type="transmembrane region" description="Helical" evidence="8">
    <location>
        <begin position="5"/>
        <end position="23"/>
    </location>
</feature>
<keyword evidence="7 8" id="KW-0472">Membrane</keyword>
<dbReference type="GO" id="GO:0010181">
    <property type="term" value="F:FMN binding"/>
    <property type="evidence" value="ECO:0007669"/>
    <property type="project" value="UniProtKB-UniRule"/>
</dbReference>
<feature type="domain" description="Ferric oxidoreductase" evidence="9">
    <location>
        <begin position="43"/>
        <end position="155"/>
    </location>
</feature>
<sequence length="204" mass="23385">MKHAWLRIAVFLVALGVPLYWLYLGWLLALGPEPGKWLLDHLGQGALVLLLLTLAMTPLSRLTGWPHWLAIRRQLGLWSFAYATLHIACFVLFIMGAQWQRLPAELLERPYVMVGALAFLGLLALALTSNRWSMRRLGAGWKSLHRLVYPILLVVLLHMLWVVRSDLGLWALYMCLASALLFFRTPWGRRWLGRVVAARRNLVQ</sequence>